<evidence type="ECO:0000313" key="2">
    <source>
        <dbReference type="Proteomes" id="UP000234857"/>
    </source>
</evidence>
<feature type="non-terminal residue" evidence="1">
    <location>
        <position position="1"/>
    </location>
</feature>
<dbReference type="EMBL" id="PKTG01000046">
    <property type="protein sequence ID" value="PLX18901.1"/>
    <property type="molecule type" value="Genomic_DNA"/>
</dbReference>
<protein>
    <submittedName>
        <fullName evidence="1">Uncharacterized protein</fullName>
    </submittedName>
</protein>
<proteinExistence type="predicted"/>
<comment type="caution">
    <text evidence="1">The sequence shown here is derived from an EMBL/GenBank/DDBJ whole genome shotgun (WGS) entry which is preliminary data.</text>
</comment>
<sequence>IQDAVRKYNKENDKELTKLSNLVPKYLKEIKKDSWGNDYILLPEDGVILSVGPDNKYTNYLYRKVVKYNRDNIEVYYKPKLAIKKAKITLDKNKNGRLDTGDRFAIFFTKSAGGNGIGNIYDTEAIPVKVQKHGEDFLFYNNSEPVYKDTGEVNISVKLISKEMLNGDKESDKVVFEVEKFEKNNDNRDIFVCFDPSSTDPETGTYWDHRAVKAVSNGYAVKIEP</sequence>
<dbReference type="Proteomes" id="UP000234857">
    <property type="component" value="Unassembled WGS sequence"/>
</dbReference>
<name>A0A2N5ZJV6_MUIH1</name>
<accession>A0A2N5ZJV6</accession>
<evidence type="ECO:0000313" key="1">
    <source>
        <dbReference type="EMBL" id="PLX18901.1"/>
    </source>
</evidence>
<dbReference type="AlphaFoldDB" id="A0A2N5ZJV6"/>
<organism evidence="1 2">
    <name type="scientific">Muiribacterium halophilum</name>
    <dbReference type="NCBI Taxonomy" id="2053465"/>
    <lineage>
        <taxon>Bacteria</taxon>
        <taxon>Candidatus Muiribacteriota</taxon>
        <taxon>Candidatus Muiribacteriia</taxon>
        <taxon>Candidatus Muiribacteriales</taxon>
        <taxon>Candidatus Muiribacteriaceae</taxon>
        <taxon>Candidatus Muiribacterium</taxon>
    </lineage>
</organism>
<reference evidence="1 2" key="1">
    <citation type="submission" date="2017-11" db="EMBL/GenBank/DDBJ databases">
        <title>Genome-resolved metagenomics identifies genetic mobility, metabolic interactions, and unexpected diversity in perchlorate-reducing communities.</title>
        <authorList>
            <person name="Barnum T.P."/>
            <person name="Figueroa I.A."/>
            <person name="Carlstrom C.I."/>
            <person name="Lucas L.N."/>
            <person name="Engelbrektson A.L."/>
            <person name="Coates J.D."/>
        </authorList>
    </citation>
    <scope>NUCLEOTIDE SEQUENCE [LARGE SCALE GENOMIC DNA]</scope>
    <source>
        <strain evidence="1">BM706</strain>
    </source>
</reference>
<gene>
    <name evidence="1" type="ORF">C0601_03365</name>
</gene>